<keyword evidence="4" id="KW-1185">Reference proteome</keyword>
<dbReference type="InterPro" id="IPR008546">
    <property type="entry name" value="VAN3-bd-like_auxin_canal"/>
</dbReference>
<sequence length="343" mass="37959">MMTSYMERITEEITIENASFRKSQGPGGKQKSSWSYKQLEIPKSPNHAMEFLCRSWSPSASDFLQIFSSNVRNYHYSLLQPTDTNEQDDDNSISAEGTPTATVIQDNYKMDFKHPKPWLRSKSLTSLLRSRKEKKKEETRLHTAQLHAALSLTQLAAAIAGIGNSIGKQGVCSQDMGNVLSSSAALITTVCAEAAESLGAQRAQVRGAVNTGMAIQTPIDMIAVTATAATCLRGAALLKSRAMVDSLTKIQEMLKVGARICIIMPSDKVTNITEERMECQGNFFLCLKTENGIIKLLFENEVQSQFWTSTILNLLEMRNPSWLASQTPNHSPTPCNMLMKLRD</sequence>
<evidence type="ECO:0008006" key="5">
    <source>
        <dbReference type="Google" id="ProtNLM"/>
    </source>
</evidence>
<evidence type="ECO:0000259" key="1">
    <source>
        <dbReference type="Pfam" id="PF05703"/>
    </source>
</evidence>
<feature type="domain" description="VAN3-binding protein-like auxin canalisation" evidence="1">
    <location>
        <begin position="92"/>
        <end position="245"/>
    </location>
</feature>
<dbReference type="Proteomes" id="UP000826271">
    <property type="component" value="Unassembled WGS sequence"/>
</dbReference>
<gene>
    <name evidence="3" type="ORF">BUALT_Bualt01G0088800</name>
</gene>
<dbReference type="Pfam" id="PF08458">
    <property type="entry name" value="PH_2"/>
    <property type="match status" value="1"/>
</dbReference>
<proteinExistence type="predicted"/>
<comment type="caution">
    <text evidence="3">The sequence shown here is derived from an EMBL/GenBank/DDBJ whole genome shotgun (WGS) entry which is preliminary data.</text>
</comment>
<organism evidence="3 4">
    <name type="scientific">Buddleja alternifolia</name>
    <dbReference type="NCBI Taxonomy" id="168488"/>
    <lineage>
        <taxon>Eukaryota</taxon>
        <taxon>Viridiplantae</taxon>
        <taxon>Streptophyta</taxon>
        <taxon>Embryophyta</taxon>
        <taxon>Tracheophyta</taxon>
        <taxon>Spermatophyta</taxon>
        <taxon>Magnoliopsida</taxon>
        <taxon>eudicotyledons</taxon>
        <taxon>Gunneridae</taxon>
        <taxon>Pentapetalae</taxon>
        <taxon>asterids</taxon>
        <taxon>lamiids</taxon>
        <taxon>Lamiales</taxon>
        <taxon>Scrophulariaceae</taxon>
        <taxon>Buddlejeae</taxon>
        <taxon>Buddleja</taxon>
    </lineage>
</organism>
<reference evidence="3" key="1">
    <citation type="submission" date="2019-10" db="EMBL/GenBank/DDBJ databases">
        <authorList>
            <person name="Zhang R."/>
            <person name="Pan Y."/>
            <person name="Wang J."/>
            <person name="Ma R."/>
            <person name="Yu S."/>
        </authorList>
    </citation>
    <scope>NUCLEOTIDE SEQUENCE</scope>
    <source>
        <strain evidence="3">LA-IB0</strain>
        <tissue evidence="3">Leaf</tissue>
    </source>
</reference>
<evidence type="ECO:0000313" key="3">
    <source>
        <dbReference type="EMBL" id="KAG8390490.1"/>
    </source>
</evidence>
<dbReference type="PANTHER" id="PTHR31351:SF30">
    <property type="entry name" value="VAN3-BINDING PROTEIN-LIKE"/>
    <property type="match status" value="1"/>
</dbReference>
<dbReference type="EMBL" id="WHWC01000001">
    <property type="protein sequence ID" value="KAG8390490.1"/>
    <property type="molecule type" value="Genomic_DNA"/>
</dbReference>
<dbReference type="InterPro" id="IPR013666">
    <property type="entry name" value="PH_pln"/>
</dbReference>
<dbReference type="GO" id="GO:0010305">
    <property type="term" value="P:leaf vascular tissue pattern formation"/>
    <property type="evidence" value="ECO:0007669"/>
    <property type="project" value="TreeGrafter"/>
</dbReference>
<dbReference type="AlphaFoldDB" id="A0AAV6YG37"/>
<dbReference type="Pfam" id="PF05703">
    <property type="entry name" value="Auxin_canalis"/>
    <property type="match status" value="1"/>
</dbReference>
<protein>
    <recommendedName>
        <fullName evidence="5">VAN3-binding protein-like auxin canalisation domain-containing protein</fullName>
    </recommendedName>
</protein>
<name>A0AAV6YG37_9LAMI</name>
<evidence type="ECO:0000313" key="4">
    <source>
        <dbReference type="Proteomes" id="UP000826271"/>
    </source>
</evidence>
<evidence type="ECO:0000259" key="2">
    <source>
        <dbReference type="Pfam" id="PF08458"/>
    </source>
</evidence>
<dbReference type="InterPro" id="IPR040269">
    <property type="entry name" value="VAB"/>
</dbReference>
<dbReference type="GO" id="GO:0010087">
    <property type="term" value="P:phloem or xylem histogenesis"/>
    <property type="evidence" value="ECO:0007669"/>
    <property type="project" value="TreeGrafter"/>
</dbReference>
<accession>A0AAV6YG37</accession>
<feature type="domain" description="Pleckstrin-like plant" evidence="2">
    <location>
        <begin position="270"/>
        <end position="317"/>
    </location>
</feature>
<dbReference type="GO" id="GO:0009734">
    <property type="term" value="P:auxin-activated signaling pathway"/>
    <property type="evidence" value="ECO:0007669"/>
    <property type="project" value="TreeGrafter"/>
</dbReference>
<dbReference type="PANTHER" id="PTHR31351">
    <property type="entry name" value="EXPRESSED PROTEIN"/>
    <property type="match status" value="1"/>
</dbReference>